<protein>
    <recommendedName>
        <fullName evidence="3">tRNA threonylcarbamoyladenosine biosynthesis protein TsaE</fullName>
    </recommendedName>
    <alternativeName>
        <fullName evidence="10">t(6)A37 threonylcarbamoyladenosine biosynthesis protein TsaE</fullName>
    </alternativeName>
</protein>
<dbReference type="EMBL" id="AYZK01000001">
    <property type="protein sequence ID" value="KRM88382.1"/>
    <property type="molecule type" value="Genomic_DNA"/>
</dbReference>
<name>A0A0R2C9B0_9LACO</name>
<dbReference type="InterPro" id="IPR003442">
    <property type="entry name" value="T6A_TsaE"/>
</dbReference>
<evidence type="ECO:0000313" key="11">
    <source>
        <dbReference type="EMBL" id="KRM88382.1"/>
    </source>
</evidence>
<evidence type="ECO:0000256" key="3">
    <source>
        <dbReference type="ARBA" id="ARBA00019010"/>
    </source>
</evidence>
<dbReference type="GO" id="GO:0005524">
    <property type="term" value="F:ATP binding"/>
    <property type="evidence" value="ECO:0007669"/>
    <property type="project" value="UniProtKB-KW"/>
</dbReference>
<dbReference type="PANTHER" id="PTHR33540">
    <property type="entry name" value="TRNA THREONYLCARBAMOYLADENOSINE BIOSYNTHESIS PROTEIN TSAE"/>
    <property type="match status" value="1"/>
</dbReference>
<dbReference type="STRING" id="1423810.FD19_GL000676"/>
<evidence type="ECO:0000256" key="5">
    <source>
        <dbReference type="ARBA" id="ARBA00022694"/>
    </source>
</evidence>
<dbReference type="OrthoDB" id="9815896at2"/>
<dbReference type="InterPro" id="IPR027417">
    <property type="entry name" value="P-loop_NTPase"/>
</dbReference>
<evidence type="ECO:0000256" key="7">
    <source>
        <dbReference type="ARBA" id="ARBA00022741"/>
    </source>
</evidence>
<keyword evidence="11" id="KW-0418">Kinase</keyword>
<evidence type="ECO:0000256" key="9">
    <source>
        <dbReference type="ARBA" id="ARBA00022842"/>
    </source>
</evidence>
<keyword evidence="12" id="KW-1185">Reference proteome</keyword>
<evidence type="ECO:0000256" key="1">
    <source>
        <dbReference type="ARBA" id="ARBA00004496"/>
    </source>
</evidence>
<dbReference type="GO" id="GO:0002949">
    <property type="term" value="P:tRNA threonylcarbamoyladenosine modification"/>
    <property type="evidence" value="ECO:0007669"/>
    <property type="project" value="InterPro"/>
</dbReference>
<organism evidence="11 12">
    <name type="scientific">Lacticaseibacillus thailandensis DSM 22698 = JCM 13996</name>
    <dbReference type="NCBI Taxonomy" id="1423810"/>
    <lineage>
        <taxon>Bacteria</taxon>
        <taxon>Bacillati</taxon>
        <taxon>Bacillota</taxon>
        <taxon>Bacilli</taxon>
        <taxon>Lactobacillales</taxon>
        <taxon>Lactobacillaceae</taxon>
        <taxon>Lacticaseibacillus</taxon>
    </lineage>
</organism>
<dbReference type="PANTHER" id="PTHR33540:SF2">
    <property type="entry name" value="TRNA THREONYLCARBAMOYLADENOSINE BIOSYNTHESIS PROTEIN TSAE"/>
    <property type="match status" value="1"/>
</dbReference>
<evidence type="ECO:0000256" key="6">
    <source>
        <dbReference type="ARBA" id="ARBA00022723"/>
    </source>
</evidence>
<dbReference type="Pfam" id="PF02367">
    <property type="entry name" value="TsaE"/>
    <property type="match status" value="1"/>
</dbReference>
<comment type="similarity">
    <text evidence="2">Belongs to the TsaE family.</text>
</comment>
<dbReference type="Gene3D" id="3.40.50.300">
    <property type="entry name" value="P-loop containing nucleotide triphosphate hydrolases"/>
    <property type="match status" value="1"/>
</dbReference>
<comment type="subcellular location">
    <subcellularLocation>
        <location evidence="1">Cytoplasm</location>
    </subcellularLocation>
</comment>
<reference evidence="11 12" key="1">
    <citation type="journal article" date="2015" name="Genome Announc.">
        <title>Expanding the biotechnology potential of lactobacilli through comparative genomics of 213 strains and associated genera.</title>
        <authorList>
            <person name="Sun Z."/>
            <person name="Harris H.M."/>
            <person name="McCann A."/>
            <person name="Guo C."/>
            <person name="Argimon S."/>
            <person name="Zhang W."/>
            <person name="Yang X."/>
            <person name="Jeffery I.B."/>
            <person name="Cooney J.C."/>
            <person name="Kagawa T.F."/>
            <person name="Liu W."/>
            <person name="Song Y."/>
            <person name="Salvetti E."/>
            <person name="Wrobel A."/>
            <person name="Rasinkangas P."/>
            <person name="Parkhill J."/>
            <person name="Rea M.C."/>
            <person name="O'Sullivan O."/>
            <person name="Ritari J."/>
            <person name="Douillard F.P."/>
            <person name="Paul Ross R."/>
            <person name="Yang R."/>
            <person name="Briner A.E."/>
            <person name="Felis G.E."/>
            <person name="de Vos W.M."/>
            <person name="Barrangou R."/>
            <person name="Klaenhammer T.R."/>
            <person name="Caufield P.W."/>
            <person name="Cui Y."/>
            <person name="Zhang H."/>
            <person name="O'Toole P.W."/>
        </authorList>
    </citation>
    <scope>NUCLEOTIDE SEQUENCE [LARGE SCALE GENOMIC DNA]</scope>
    <source>
        <strain evidence="11 12">DSM 22698</strain>
    </source>
</reference>
<keyword evidence="6" id="KW-0479">Metal-binding</keyword>
<keyword evidence="5" id="KW-0819">tRNA processing</keyword>
<keyword evidence="7" id="KW-0547">Nucleotide-binding</keyword>
<proteinExistence type="inferred from homology"/>
<dbReference type="AlphaFoldDB" id="A0A0R2C9B0"/>
<evidence type="ECO:0000313" key="12">
    <source>
        <dbReference type="Proteomes" id="UP000051789"/>
    </source>
</evidence>
<dbReference type="Proteomes" id="UP000051789">
    <property type="component" value="Unassembled WGS sequence"/>
</dbReference>
<dbReference type="GO" id="GO:0005737">
    <property type="term" value="C:cytoplasm"/>
    <property type="evidence" value="ECO:0007669"/>
    <property type="project" value="UniProtKB-SubCell"/>
</dbReference>
<evidence type="ECO:0000256" key="8">
    <source>
        <dbReference type="ARBA" id="ARBA00022840"/>
    </source>
</evidence>
<comment type="caution">
    <text evidence="11">The sequence shown here is derived from an EMBL/GenBank/DDBJ whole genome shotgun (WGS) entry which is preliminary data.</text>
</comment>
<dbReference type="PATRIC" id="fig|1423810.4.peg.693"/>
<keyword evidence="4" id="KW-0963">Cytoplasm</keyword>
<dbReference type="SUPFAM" id="SSF52540">
    <property type="entry name" value="P-loop containing nucleoside triphosphate hydrolases"/>
    <property type="match status" value="1"/>
</dbReference>
<keyword evidence="9" id="KW-0460">Magnesium</keyword>
<evidence type="ECO:0000256" key="2">
    <source>
        <dbReference type="ARBA" id="ARBA00007599"/>
    </source>
</evidence>
<accession>A0A0R2C9B0</accession>
<evidence type="ECO:0000256" key="4">
    <source>
        <dbReference type="ARBA" id="ARBA00022490"/>
    </source>
</evidence>
<dbReference type="GO" id="GO:0016301">
    <property type="term" value="F:kinase activity"/>
    <property type="evidence" value="ECO:0007669"/>
    <property type="project" value="UniProtKB-KW"/>
</dbReference>
<dbReference type="NCBIfam" id="TIGR00150">
    <property type="entry name" value="T6A_YjeE"/>
    <property type="match status" value="1"/>
</dbReference>
<keyword evidence="11" id="KW-0808">Transferase</keyword>
<dbReference type="RefSeq" id="WP_054750999.1">
    <property type="nucleotide sequence ID" value="NZ_AYZK01000001.1"/>
</dbReference>
<keyword evidence="8" id="KW-0067">ATP-binding</keyword>
<dbReference type="GO" id="GO:0046872">
    <property type="term" value="F:metal ion binding"/>
    <property type="evidence" value="ECO:0007669"/>
    <property type="project" value="UniProtKB-KW"/>
</dbReference>
<gene>
    <name evidence="11" type="ORF">FD19_GL000676</name>
</gene>
<sequence length="157" mass="17096">MTKTWTFDNEQALRAFAGHIAPLLQAGDVLLLDGDLGAGKTSFTKGLGKALGITQPIKSPTFTIIHEYPEGRIPLYHMDLYRLEGGGAEDLGLEEYFDGDGVSVVEWPDFLGASAPYEYVTLHFHKDEQDDNRRTITAEGEGDRGQVLLAAINGLSA</sequence>
<evidence type="ECO:0000256" key="10">
    <source>
        <dbReference type="ARBA" id="ARBA00032441"/>
    </source>
</evidence>